<evidence type="ECO:0000256" key="6">
    <source>
        <dbReference type="ARBA" id="ARBA00023027"/>
    </source>
</evidence>
<dbReference type="InterPro" id="IPR023753">
    <property type="entry name" value="FAD/NAD-binding_dom"/>
</dbReference>
<evidence type="ECO:0000313" key="9">
    <source>
        <dbReference type="EMBL" id="EZQ07065.1"/>
    </source>
</evidence>
<keyword evidence="5" id="KW-0560">Oxidoreductase</keyword>
<dbReference type="PRINTS" id="PR00368">
    <property type="entry name" value="FADPNR"/>
</dbReference>
<dbReference type="Pfam" id="PF07992">
    <property type="entry name" value="Pyr_redox_2"/>
    <property type="match status" value="1"/>
</dbReference>
<name>A0A031LQN0_9CREN</name>
<gene>
    <name evidence="9" type="ORF">CM19_06875</name>
</gene>
<evidence type="ECO:0000256" key="4">
    <source>
        <dbReference type="ARBA" id="ARBA00022827"/>
    </source>
</evidence>
<evidence type="ECO:0000313" key="10">
    <source>
        <dbReference type="Proteomes" id="UP000024332"/>
    </source>
</evidence>
<keyword evidence="10" id="KW-1185">Reference proteome</keyword>
<dbReference type="EMBL" id="JFZT01000039">
    <property type="protein sequence ID" value="EZQ07065.1"/>
    <property type="molecule type" value="Genomic_DNA"/>
</dbReference>
<proteinExistence type="inferred from homology"/>
<dbReference type="AlphaFoldDB" id="A0A031LQN0"/>
<evidence type="ECO:0000256" key="7">
    <source>
        <dbReference type="ARBA" id="ARBA00047599"/>
    </source>
</evidence>
<comment type="similarity">
    <text evidence="1">Belongs to the NADH dehydrogenase family.</text>
</comment>
<dbReference type="OrthoDB" id="38899at2157"/>
<keyword evidence="3" id="KW-0285">Flavoprotein</keyword>
<comment type="caution">
    <text evidence="9">The sequence shown here is derived from an EMBL/GenBank/DDBJ whole genome shotgun (WGS) entry which is preliminary data.</text>
</comment>
<sequence length="331" mass="36237">MIVILGGGYAGLSALSENSNAILVDRKSYFTLTPWLIDFVCGIRNETEVKAKYPKVIKGEVSKIDYKEKRVIVGETEIKFDKLIVSLGHHQNLPRLKGAKEFAHKIETFEDAVNLKSKIETSKNIVIIGGGATGVEIAGNLRGKNVTLVQRRDRLLPTMSTASSERARTLLEENGVKLLLGTEALEVKKNSVVTSNGEIKSEVTVFAGGLKGPSIVEDFGHTNKNHRMIVDKNLRSIDYRDVFGAGDCATFSNEDIPMSAEVAISAGKIAMRNALGEENTFIPRRTATILRVNNFFFGDFGNSYIEGDMAKIMRGLAYVQSLVLPARGVNV</sequence>
<keyword evidence="4" id="KW-0274">FAD</keyword>
<dbReference type="GO" id="GO:0050136">
    <property type="term" value="F:NADH dehydrogenase (quinone) (non-electrogenic) activity"/>
    <property type="evidence" value="ECO:0007669"/>
    <property type="project" value="UniProtKB-EC"/>
</dbReference>
<feature type="domain" description="FAD/NAD(P)-binding" evidence="8">
    <location>
        <begin position="2"/>
        <end position="267"/>
    </location>
</feature>
<dbReference type="RefSeq" id="WP_048099584.1">
    <property type="nucleotide sequence ID" value="NZ_JFZT01000039.1"/>
</dbReference>
<dbReference type="InterPro" id="IPR045024">
    <property type="entry name" value="NDH-2"/>
</dbReference>
<reference evidence="9 10" key="1">
    <citation type="submission" date="2014-03" db="EMBL/GenBank/DDBJ databases">
        <title>Draft genome sequence of the novel thermoacidophilic archaea Acidianus copahuensis ALE1 strain, isolated from Copahue volcanic area in Neuquen Argentina.</title>
        <authorList>
            <person name="Urbieta M.S."/>
            <person name="Rascovan N."/>
            <person name="Castro C."/>
            <person name="Revale S."/>
            <person name="Giaveno M.A."/>
            <person name="Vazquez M.P."/>
            <person name="Donati E.R."/>
        </authorList>
    </citation>
    <scope>NUCLEOTIDE SEQUENCE [LARGE SCALE GENOMIC DNA]</scope>
    <source>
        <strain evidence="9 10">ALE1</strain>
    </source>
</reference>
<dbReference type="EC" id="1.6.5.9" evidence="2"/>
<evidence type="ECO:0000256" key="1">
    <source>
        <dbReference type="ARBA" id="ARBA00005272"/>
    </source>
</evidence>
<dbReference type="SUPFAM" id="SSF51905">
    <property type="entry name" value="FAD/NAD(P)-binding domain"/>
    <property type="match status" value="1"/>
</dbReference>
<evidence type="ECO:0000256" key="2">
    <source>
        <dbReference type="ARBA" id="ARBA00012637"/>
    </source>
</evidence>
<dbReference type="PANTHER" id="PTHR43706">
    <property type="entry name" value="NADH DEHYDROGENASE"/>
    <property type="match status" value="1"/>
</dbReference>
<evidence type="ECO:0000259" key="8">
    <source>
        <dbReference type="Pfam" id="PF07992"/>
    </source>
</evidence>
<evidence type="ECO:0000256" key="5">
    <source>
        <dbReference type="ARBA" id="ARBA00023002"/>
    </source>
</evidence>
<dbReference type="STRING" id="1160895.CM19_06875"/>
<dbReference type="InterPro" id="IPR036188">
    <property type="entry name" value="FAD/NAD-bd_sf"/>
</dbReference>
<keyword evidence="6" id="KW-0520">NAD</keyword>
<dbReference type="PANTHER" id="PTHR43706:SF47">
    <property type="entry name" value="EXTERNAL NADH-UBIQUINONE OXIDOREDUCTASE 1, MITOCHONDRIAL-RELATED"/>
    <property type="match status" value="1"/>
</dbReference>
<protein>
    <recommendedName>
        <fullName evidence="2">NADH:ubiquinone reductase (non-electrogenic)</fullName>
        <ecNumber evidence="2">1.6.5.9</ecNumber>
    </recommendedName>
</protein>
<evidence type="ECO:0000256" key="3">
    <source>
        <dbReference type="ARBA" id="ARBA00022630"/>
    </source>
</evidence>
<dbReference type="Proteomes" id="UP000024332">
    <property type="component" value="Unassembled WGS sequence"/>
</dbReference>
<dbReference type="Gene3D" id="3.50.50.100">
    <property type="match status" value="1"/>
</dbReference>
<dbReference type="PRINTS" id="PR00469">
    <property type="entry name" value="PNDRDTASEII"/>
</dbReference>
<comment type="catalytic activity">
    <reaction evidence="7">
        <text>a quinone + NADH + H(+) = a quinol + NAD(+)</text>
        <dbReference type="Rhea" id="RHEA:46160"/>
        <dbReference type="ChEBI" id="CHEBI:15378"/>
        <dbReference type="ChEBI" id="CHEBI:24646"/>
        <dbReference type="ChEBI" id="CHEBI:57540"/>
        <dbReference type="ChEBI" id="CHEBI:57945"/>
        <dbReference type="ChEBI" id="CHEBI:132124"/>
        <dbReference type="EC" id="1.6.5.9"/>
    </reaction>
</comment>
<organism evidence="9 10">
    <name type="scientific">Candidatus Acidianus copahuensis</name>
    <dbReference type="NCBI Taxonomy" id="1160895"/>
    <lineage>
        <taxon>Archaea</taxon>
        <taxon>Thermoproteota</taxon>
        <taxon>Thermoprotei</taxon>
        <taxon>Sulfolobales</taxon>
        <taxon>Sulfolobaceae</taxon>
        <taxon>Acidianus</taxon>
    </lineage>
</organism>
<accession>A0A031LQN0</accession>